<dbReference type="GO" id="GO:0016020">
    <property type="term" value="C:membrane"/>
    <property type="evidence" value="ECO:0007669"/>
    <property type="project" value="TreeGrafter"/>
</dbReference>
<evidence type="ECO:0000313" key="3">
    <source>
        <dbReference type="EMBL" id="BAS28845.1"/>
    </source>
</evidence>
<dbReference type="InterPro" id="IPR029058">
    <property type="entry name" value="AB_hydrolase_fold"/>
</dbReference>
<keyword evidence="4" id="KW-1185">Reference proteome</keyword>
<accession>A0A0K2SP02</accession>
<feature type="domain" description="AB hydrolase-1" evidence="2">
    <location>
        <begin position="18"/>
        <end position="247"/>
    </location>
</feature>
<gene>
    <name evidence="3" type="ORF">LIP_3016</name>
</gene>
<dbReference type="InterPro" id="IPR050266">
    <property type="entry name" value="AB_hydrolase_sf"/>
</dbReference>
<proteinExistence type="predicted"/>
<reference evidence="4" key="2">
    <citation type="journal article" date="2016" name="Int. J. Syst. Evol. Microbiol.">
        <title>Complete genome sequence and cell structure of Limnochorda pilosa, a Gram-negative spore-former within the phylum Firmicutes.</title>
        <authorList>
            <person name="Watanabe M."/>
            <person name="Kojima H."/>
            <person name="Fukui M."/>
        </authorList>
    </citation>
    <scope>NUCLEOTIDE SEQUENCE [LARGE SCALE GENOMIC DNA]</scope>
    <source>
        <strain evidence="4">HC45</strain>
    </source>
</reference>
<dbReference type="GO" id="GO:0016787">
    <property type="term" value="F:hydrolase activity"/>
    <property type="evidence" value="ECO:0007669"/>
    <property type="project" value="UniProtKB-KW"/>
</dbReference>
<name>A0A0K2SP02_LIMPI</name>
<evidence type="ECO:0000259" key="2">
    <source>
        <dbReference type="Pfam" id="PF00561"/>
    </source>
</evidence>
<dbReference type="AlphaFoldDB" id="A0A0K2SP02"/>
<dbReference type="SUPFAM" id="SSF53474">
    <property type="entry name" value="alpha/beta-Hydrolases"/>
    <property type="match status" value="1"/>
</dbReference>
<dbReference type="InterPro" id="IPR000073">
    <property type="entry name" value="AB_hydrolase_1"/>
</dbReference>
<dbReference type="Proteomes" id="UP000065807">
    <property type="component" value="Chromosome"/>
</dbReference>
<evidence type="ECO:0000256" key="1">
    <source>
        <dbReference type="ARBA" id="ARBA00022801"/>
    </source>
</evidence>
<sequence>MDVGGVQLAFRREGEGEPVLFLPPLGGTHAAFNHLRRRLPPCQAILFDPRGSGASDRPASGYSVQQAAADGWALLDGLGIGQAVLVGVSFGGAVAQAMAGTHPDRMDGLLLISTWLAPDAHRSELVRVWAELYERLPVGLFYREVHLWTFAPALYERSEATIRRLQQGLALERGHPDRAVFRQMAEAALAFDGRGLLAGLRVPARVLVGGEDRVTPPKEAGRLAAQVPGAELRVVPGRGHGLVWEDPDEPLQALAEVLNAVEVSGR</sequence>
<dbReference type="KEGG" id="lpil:LIP_3016"/>
<dbReference type="PRINTS" id="PR00111">
    <property type="entry name" value="ABHYDROLASE"/>
</dbReference>
<keyword evidence="1" id="KW-0378">Hydrolase</keyword>
<dbReference type="Gene3D" id="3.40.50.1820">
    <property type="entry name" value="alpha/beta hydrolase"/>
    <property type="match status" value="1"/>
</dbReference>
<dbReference type="Pfam" id="PF00561">
    <property type="entry name" value="Abhydrolase_1"/>
    <property type="match status" value="1"/>
</dbReference>
<dbReference type="EMBL" id="AP014924">
    <property type="protein sequence ID" value="BAS28845.1"/>
    <property type="molecule type" value="Genomic_DNA"/>
</dbReference>
<protein>
    <recommendedName>
        <fullName evidence="2">AB hydrolase-1 domain-containing protein</fullName>
    </recommendedName>
</protein>
<dbReference type="PANTHER" id="PTHR43798:SF31">
    <property type="entry name" value="AB HYDROLASE SUPERFAMILY PROTEIN YCLE"/>
    <property type="match status" value="1"/>
</dbReference>
<organism evidence="3 4">
    <name type="scientific">Limnochorda pilosa</name>
    <dbReference type="NCBI Taxonomy" id="1555112"/>
    <lineage>
        <taxon>Bacteria</taxon>
        <taxon>Bacillati</taxon>
        <taxon>Bacillota</taxon>
        <taxon>Limnochordia</taxon>
        <taxon>Limnochordales</taxon>
        <taxon>Limnochordaceae</taxon>
        <taxon>Limnochorda</taxon>
    </lineage>
</organism>
<dbReference type="STRING" id="1555112.LIP_3016"/>
<reference evidence="4" key="1">
    <citation type="submission" date="2015-07" db="EMBL/GenBank/DDBJ databases">
        <title>Complete genome sequence and phylogenetic analysis of Limnochorda pilosa.</title>
        <authorList>
            <person name="Watanabe M."/>
            <person name="Kojima H."/>
            <person name="Fukui M."/>
        </authorList>
    </citation>
    <scope>NUCLEOTIDE SEQUENCE [LARGE SCALE GENOMIC DNA]</scope>
    <source>
        <strain evidence="4">HC45</strain>
    </source>
</reference>
<evidence type="ECO:0000313" key="4">
    <source>
        <dbReference type="Proteomes" id="UP000065807"/>
    </source>
</evidence>
<dbReference type="PANTHER" id="PTHR43798">
    <property type="entry name" value="MONOACYLGLYCEROL LIPASE"/>
    <property type="match status" value="1"/>
</dbReference>